<dbReference type="InterPro" id="IPR017850">
    <property type="entry name" value="Alkaline_phosphatase_core_sf"/>
</dbReference>
<dbReference type="SUPFAM" id="SSF53649">
    <property type="entry name" value="Alkaline phosphatase-like"/>
    <property type="match status" value="1"/>
</dbReference>
<dbReference type="Proteomes" id="UP000315750">
    <property type="component" value="Chromosome"/>
</dbReference>
<dbReference type="Gene3D" id="3.40.720.10">
    <property type="entry name" value="Alkaline Phosphatase, subunit A"/>
    <property type="match status" value="1"/>
</dbReference>
<dbReference type="CDD" id="cd16027">
    <property type="entry name" value="SGSH"/>
    <property type="match status" value="1"/>
</dbReference>
<dbReference type="EC" id="3.1.6.6" evidence="5"/>
<organism evidence="5 6">
    <name type="scientific">Aeoliella mucimassa</name>
    <dbReference type="NCBI Taxonomy" id="2527972"/>
    <lineage>
        <taxon>Bacteria</taxon>
        <taxon>Pseudomonadati</taxon>
        <taxon>Planctomycetota</taxon>
        <taxon>Planctomycetia</taxon>
        <taxon>Pirellulales</taxon>
        <taxon>Lacipirellulaceae</taxon>
        <taxon>Aeoliella</taxon>
    </lineage>
</organism>
<dbReference type="Pfam" id="PF00884">
    <property type="entry name" value="Sulfatase"/>
    <property type="match status" value="1"/>
</dbReference>
<dbReference type="OrthoDB" id="9803751at2"/>
<evidence type="ECO:0000259" key="4">
    <source>
        <dbReference type="Pfam" id="PF00884"/>
    </source>
</evidence>
<feature type="region of interest" description="Disordered" evidence="3">
    <location>
        <begin position="450"/>
        <end position="480"/>
    </location>
</feature>
<dbReference type="GO" id="GO:0004065">
    <property type="term" value="F:arylsulfatase activity"/>
    <property type="evidence" value="ECO:0007669"/>
    <property type="project" value="TreeGrafter"/>
</dbReference>
<dbReference type="GO" id="GO:0047753">
    <property type="term" value="F:choline-sulfatase activity"/>
    <property type="evidence" value="ECO:0007669"/>
    <property type="project" value="UniProtKB-EC"/>
</dbReference>
<sequence>MPTHRSCKLGIILILLVLPLASLAWVAPVATAGDRPNFLLIVADDLTWTDLGYEGNSEVHTPNLDQLCQESMHLTGMFTPATTCSPSRNALYTGLYPIRSGAYPNHTRVYEGTKSVFTLLKQAGYRVALQNKSHVGPPSSFPYEHIEGADDLTETEAFVRRSGEEPWLLVYASNDPHGPWTRGPKKRFKPAELTVPLYLHDNQDTRRALANYYAEITKLDNQVGNLLKLLDDCEQSDNTLVVFVSEQGSSFPYGGKWSLYDNGIRVSTLVRWPGKVQPDSTSDALMQYVDVVPTFLEAAGIDPTTIDVGCPDAKGATGYDGQSFLGILTGKQQHLRDYIFSQHTTVGIHGYDEPYPMRAVRDSRYKLILNLTPQNTYSIGGIHKHRLLATWQADAKHDAELQARIDWLGKRPAEELYDLESDPLETHNLADDPGYTEIKQRLRAALDEWMHQQGDQGLDTEMAAKSRQGPSDEEKKAAAP</sequence>
<dbReference type="InterPro" id="IPR050738">
    <property type="entry name" value="Sulfatase"/>
</dbReference>
<dbReference type="AlphaFoldDB" id="A0A518AMU9"/>
<gene>
    <name evidence="5" type="primary">betC_1</name>
    <name evidence="5" type="ORF">Pan181_22230</name>
</gene>
<name>A0A518AMU9_9BACT</name>
<evidence type="ECO:0000256" key="3">
    <source>
        <dbReference type="SAM" id="MobiDB-lite"/>
    </source>
</evidence>
<proteinExistence type="inferred from homology"/>
<evidence type="ECO:0000256" key="1">
    <source>
        <dbReference type="ARBA" id="ARBA00008779"/>
    </source>
</evidence>
<keyword evidence="2 5" id="KW-0378">Hydrolase</keyword>
<dbReference type="PANTHER" id="PTHR42693:SF53">
    <property type="entry name" value="ENDO-4-O-SULFATASE"/>
    <property type="match status" value="1"/>
</dbReference>
<feature type="domain" description="Sulfatase N-terminal" evidence="4">
    <location>
        <begin position="36"/>
        <end position="301"/>
    </location>
</feature>
<dbReference type="KEGG" id="amuc:Pan181_22230"/>
<dbReference type="EMBL" id="CP036278">
    <property type="protein sequence ID" value="QDU56021.1"/>
    <property type="molecule type" value="Genomic_DNA"/>
</dbReference>
<evidence type="ECO:0000313" key="5">
    <source>
        <dbReference type="EMBL" id="QDU56021.1"/>
    </source>
</evidence>
<keyword evidence="6" id="KW-1185">Reference proteome</keyword>
<dbReference type="PANTHER" id="PTHR42693">
    <property type="entry name" value="ARYLSULFATASE FAMILY MEMBER"/>
    <property type="match status" value="1"/>
</dbReference>
<protein>
    <submittedName>
        <fullName evidence="5">Choline-sulfatase</fullName>
        <ecNumber evidence="5">3.1.6.6</ecNumber>
    </submittedName>
</protein>
<accession>A0A518AMU9</accession>
<evidence type="ECO:0000313" key="6">
    <source>
        <dbReference type="Proteomes" id="UP000315750"/>
    </source>
</evidence>
<comment type="similarity">
    <text evidence="1">Belongs to the sulfatase family.</text>
</comment>
<feature type="compositionally biased region" description="Basic and acidic residues" evidence="3">
    <location>
        <begin position="470"/>
        <end position="480"/>
    </location>
</feature>
<dbReference type="RefSeq" id="WP_145246790.1">
    <property type="nucleotide sequence ID" value="NZ_CP036278.1"/>
</dbReference>
<evidence type="ECO:0000256" key="2">
    <source>
        <dbReference type="ARBA" id="ARBA00022801"/>
    </source>
</evidence>
<reference evidence="5 6" key="1">
    <citation type="submission" date="2019-02" db="EMBL/GenBank/DDBJ databases">
        <title>Deep-cultivation of Planctomycetes and their phenomic and genomic characterization uncovers novel biology.</title>
        <authorList>
            <person name="Wiegand S."/>
            <person name="Jogler M."/>
            <person name="Boedeker C."/>
            <person name="Pinto D."/>
            <person name="Vollmers J."/>
            <person name="Rivas-Marin E."/>
            <person name="Kohn T."/>
            <person name="Peeters S.H."/>
            <person name="Heuer A."/>
            <person name="Rast P."/>
            <person name="Oberbeckmann S."/>
            <person name="Bunk B."/>
            <person name="Jeske O."/>
            <person name="Meyerdierks A."/>
            <person name="Storesund J.E."/>
            <person name="Kallscheuer N."/>
            <person name="Luecker S."/>
            <person name="Lage O.M."/>
            <person name="Pohl T."/>
            <person name="Merkel B.J."/>
            <person name="Hornburger P."/>
            <person name="Mueller R.-W."/>
            <person name="Bruemmer F."/>
            <person name="Labrenz M."/>
            <person name="Spormann A.M."/>
            <person name="Op den Camp H."/>
            <person name="Overmann J."/>
            <person name="Amann R."/>
            <person name="Jetten M.S.M."/>
            <person name="Mascher T."/>
            <person name="Medema M.H."/>
            <person name="Devos D.P."/>
            <person name="Kaster A.-K."/>
            <person name="Ovreas L."/>
            <person name="Rohde M."/>
            <person name="Galperin M.Y."/>
            <person name="Jogler C."/>
        </authorList>
    </citation>
    <scope>NUCLEOTIDE SEQUENCE [LARGE SCALE GENOMIC DNA]</scope>
    <source>
        <strain evidence="5 6">Pan181</strain>
    </source>
</reference>
<dbReference type="InterPro" id="IPR000917">
    <property type="entry name" value="Sulfatase_N"/>
</dbReference>